<evidence type="ECO:0000256" key="4">
    <source>
        <dbReference type="ARBA" id="ARBA00022840"/>
    </source>
</evidence>
<sequence length="413" mass="45681">MPTGLWTKVVTVAAGAAAAAYVDKNLYLSHDIMTYWQHAISLLQAKYLIARNTRVADLWEELVDAMPSKVLVMFEGKKYTAVQLETEANRIAHWAMSVGLTPGSIVALLMENRPEFLTTWIGLSKVGVVAALINTHVAEEGLLHCINVSDASVVIFGAECTEQMHRVLDRLPPRISGLYVYNDVHTVAVKDHCFNIKYCRDANGHLIQCAVGTVGELLLPVRSYSPMHKFQGYFKDDAASATKLLANAFQKGDLYFRTGDLFRMDNHRRFYFVDRVGDTFRWNGENVATCEVAEALSGFPGISDICVYGVALPGRDGRAGMAAMVFESLDMDAFAKFCLSKLPSYAVPRFLRQVPAMHVTGTMKHEKAKLRAQGVQLSGGDRVFYLDRSNPSQPTYSALTDANVHSIVTASRL</sequence>
<evidence type="ECO:0000313" key="8">
    <source>
        <dbReference type="Proteomes" id="UP000265427"/>
    </source>
</evidence>
<dbReference type="GO" id="GO:0005324">
    <property type="term" value="F:long-chain fatty acid transmembrane transporter activity"/>
    <property type="evidence" value="ECO:0007669"/>
    <property type="project" value="TreeGrafter"/>
</dbReference>
<dbReference type="GO" id="GO:0005524">
    <property type="term" value="F:ATP binding"/>
    <property type="evidence" value="ECO:0007669"/>
    <property type="project" value="UniProtKB-KW"/>
</dbReference>
<comment type="similarity">
    <text evidence="1">Belongs to the ATP-dependent AMP-binding enzyme family.</text>
</comment>
<dbReference type="GO" id="GO:0005886">
    <property type="term" value="C:plasma membrane"/>
    <property type="evidence" value="ECO:0007669"/>
    <property type="project" value="TreeGrafter"/>
</dbReference>
<dbReference type="GO" id="GO:0004467">
    <property type="term" value="F:long-chain fatty acid-CoA ligase activity"/>
    <property type="evidence" value="ECO:0007669"/>
    <property type="project" value="TreeGrafter"/>
</dbReference>
<dbReference type="PANTHER" id="PTHR43107">
    <property type="entry name" value="LONG-CHAIN FATTY ACID TRANSPORT PROTEIN"/>
    <property type="match status" value="1"/>
</dbReference>
<comment type="caution">
    <text evidence="7">The sequence shown here is derived from an EMBL/GenBank/DDBJ whole genome shotgun (WGS) entry which is preliminary data.</text>
</comment>
<dbReference type="EMBL" id="QUSZ01006140">
    <property type="protein sequence ID" value="RHY06787.1"/>
    <property type="molecule type" value="Genomic_DNA"/>
</dbReference>
<keyword evidence="4" id="KW-0067">ATP-binding</keyword>
<proteinExistence type="inferred from homology"/>
<evidence type="ECO:0000259" key="5">
    <source>
        <dbReference type="Pfam" id="PF00501"/>
    </source>
</evidence>
<keyword evidence="3" id="KW-0547">Nucleotide-binding</keyword>
<organism evidence="7 8">
    <name type="scientific">Aphanomyces astaci</name>
    <name type="common">Crayfish plague agent</name>
    <dbReference type="NCBI Taxonomy" id="112090"/>
    <lineage>
        <taxon>Eukaryota</taxon>
        <taxon>Sar</taxon>
        <taxon>Stramenopiles</taxon>
        <taxon>Oomycota</taxon>
        <taxon>Saprolegniomycetes</taxon>
        <taxon>Saprolegniales</taxon>
        <taxon>Verrucalvaceae</taxon>
        <taxon>Aphanomyces</taxon>
    </lineage>
</organism>
<dbReference type="InterPro" id="IPR025110">
    <property type="entry name" value="AMP-bd_C"/>
</dbReference>
<evidence type="ECO:0000256" key="2">
    <source>
        <dbReference type="ARBA" id="ARBA00022598"/>
    </source>
</evidence>
<gene>
    <name evidence="7" type="ORF">DYB36_000444</name>
</gene>
<dbReference type="InterPro" id="IPR042099">
    <property type="entry name" value="ANL_N_sf"/>
</dbReference>
<dbReference type="Gene3D" id="3.30.300.30">
    <property type="match status" value="1"/>
</dbReference>
<dbReference type="Pfam" id="PF00501">
    <property type="entry name" value="AMP-binding"/>
    <property type="match status" value="1"/>
</dbReference>
<dbReference type="Pfam" id="PF13193">
    <property type="entry name" value="AMP-binding_C"/>
    <property type="match status" value="1"/>
</dbReference>
<evidence type="ECO:0008006" key="9">
    <source>
        <dbReference type="Google" id="ProtNLM"/>
    </source>
</evidence>
<evidence type="ECO:0000313" key="7">
    <source>
        <dbReference type="EMBL" id="RHY06787.1"/>
    </source>
</evidence>
<dbReference type="InterPro" id="IPR045851">
    <property type="entry name" value="AMP-bd_C_sf"/>
</dbReference>
<dbReference type="Gene3D" id="3.40.50.12780">
    <property type="entry name" value="N-terminal domain of ligase-like"/>
    <property type="match status" value="2"/>
</dbReference>
<name>A0A397AMD8_APHAT</name>
<reference evidence="7 8" key="1">
    <citation type="submission" date="2018-08" db="EMBL/GenBank/DDBJ databases">
        <title>Aphanomyces genome sequencing and annotation.</title>
        <authorList>
            <person name="Minardi D."/>
            <person name="Oidtmann B."/>
            <person name="Van Der Giezen M."/>
            <person name="Studholme D.J."/>
        </authorList>
    </citation>
    <scope>NUCLEOTIDE SEQUENCE [LARGE SCALE GENOMIC DNA]</scope>
    <source>
        <strain evidence="7 8">Kv</strain>
    </source>
</reference>
<dbReference type="SUPFAM" id="SSF56801">
    <property type="entry name" value="Acetyl-CoA synthetase-like"/>
    <property type="match status" value="2"/>
</dbReference>
<dbReference type="VEuPathDB" id="FungiDB:H257_00791"/>
<evidence type="ECO:0000256" key="3">
    <source>
        <dbReference type="ARBA" id="ARBA00022741"/>
    </source>
</evidence>
<dbReference type="Proteomes" id="UP000265427">
    <property type="component" value="Unassembled WGS sequence"/>
</dbReference>
<keyword evidence="2" id="KW-0436">Ligase</keyword>
<accession>A0A397AMD8</accession>
<evidence type="ECO:0000259" key="6">
    <source>
        <dbReference type="Pfam" id="PF13193"/>
    </source>
</evidence>
<dbReference type="AlphaFoldDB" id="A0A397AMD8"/>
<feature type="domain" description="AMP-dependent synthetase/ligase" evidence="5">
    <location>
        <begin position="63"/>
        <end position="167"/>
    </location>
</feature>
<evidence type="ECO:0000256" key="1">
    <source>
        <dbReference type="ARBA" id="ARBA00006432"/>
    </source>
</evidence>
<feature type="domain" description="AMP-binding enzyme C-terminal" evidence="6">
    <location>
        <begin position="291"/>
        <end position="364"/>
    </location>
</feature>
<dbReference type="PANTHER" id="PTHR43107:SF15">
    <property type="entry name" value="FATTY ACID TRANSPORT PROTEIN 3, ISOFORM A"/>
    <property type="match status" value="1"/>
</dbReference>
<protein>
    <recommendedName>
        <fullName evidence="9">AMP-dependent synthetase/ligase domain-containing protein</fullName>
    </recommendedName>
</protein>
<dbReference type="GO" id="GO:0044539">
    <property type="term" value="P:long-chain fatty acid import into cell"/>
    <property type="evidence" value="ECO:0007669"/>
    <property type="project" value="TreeGrafter"/>
</dbReference>
<dbReference type="InterPro" id="IPR000873">
    <property type="entry name" value="AMP-dep_synth/lig_dom"/>
</dbReference>
<dbReference type="FunFam" id="3.30.300.30:FF:000020">
    <property type="entry name" value="Long-chain fatty acid transporter"/>
    <property type="match status" value="1"/>
</dbReference>